<evidence type="ECO:0000256" key="2">
    <source>
        <dbReference type="ARBA" id="ARBA00022475"/>
    </source>
</evidence>
<keyword evidence="5 8" id="KW-0812">Transmembrane</keyword>
<sequence>MAKILDFLKRKGNYFALTICLLFLITAFFSVNGKFWEGMKFSGSSLTSDEVSHIPAGFYYLKTHQYFINTEHPYLVKDIAAFPLLFLNQKLPEISENLKYENIQWGFGRDFLFNVGNDPDLITFWARTAVILFNTLLLFLVYYFLKKSFGVLPSLLAIFFLAFSPNVIAHSSLVVFDIPLAFLSLLSILTFSLFLKDLSGNRKFLKNFLIATFFTALALVTKFQGLILLPALFLGGFIYVLANKKEGLLRKYFLLFTISLILILAFIGITYAFHTENVGNEGIRHQIGGIYPMELPQLGKNFLVQVALSNPLSRGLTEYLLGVFLVMGRAVGSVQSTYFLGKIYGPEGAGLAYYPTLFLTKETLGFLILLFLAIGLSIKGFLKQKKLKQNFLNFLKSPFNLTFLSFILIYGSLSFALHLQIGIRYLFPVIFLVYVLVAKELSRRRPANILIYKKQIKFSLLFIPFLIMIIYSWASTFPYYLSFYNTIGGGTFGGYKIATDSNYDWLGQDVKRLGKWVKDNEIKKIYTHIFTNVPLGYYLGKAYQPYDIIVDPIPPSGSYIAVSAFALQHINYDQNLPESKKYFQFKDDLVERVGSSIFVFKIK</sequence>
<evidence type="ECO:0000256" key="6">
    <source>
        <dbReference type="ARBA" id="ARBA00022989"/>
    </source>
</evidence>
<evidence type="ECO:0000256" key="4">
    <source>
        <dbReference type="ARBA" id="ARBA00022679"/>
    </source>
</evidence>
<evidence type="ECO:0000256" key="1">
    <source>
        <dbReference type="ARBA" id="ARBA00004651"/>
    </source>
</evidence>
<keyword evidence="3" id="KW-0328">Glycosyltransferase</keyword>
<proteinExistence type="predicted"/>
<keyword evidence="4" id="KW-0808">Transferase</keyword>
<keyword evidence="6 8" id="KW-1133">Transmembrane helix</keyword>
<feature type="transmembrane region" description="Helical" evidence="8">
    <location>
        <begin position="252"/>
        <end position="274"/>
    </location>
</feature>
<evidence type="ECO:0000313" key="10">
    <source>
        <dbReference type="EMBL" id="PIV45035.1"/>
    </source>
</evidence>
<name>A0A2M7D978_9BACT</name>
<evidence type="ECO:0000313" key="11">
    <source>
        <dbReference type="Proteomes" id="UP000230864"/>
    </source>
</evidence>
<keyword evidence="2" id="KW-1003">Cell membrane</keyword>
<evidence type="ECO:0000259" key="9">
    <source>
        <dbReference type="Pfam" id="PF13231"/>
    </source>
</evidence>
<feature type="transmembrane region" description="Helical" evidence="8">
    <location>
        <begin position="419"/>
        <end position="437"/>
    </location>
</feature>
<dbReference type="GO" id="GO:0009103">
    <property type="term" value="P:lipopolysaccharide biosynthetic process"/>
    <property type="evidence" value="ECO:0007669"/>
    <property type="project" value="UniProtKB-ARBA"/>
</dbReference>
<feature type="transmembrane region" description="Helical" evidence="8">
    <location>
        <begin position="458"/>
        <end position="481"/>
    </location>
</feature>
<dbReference type="AlphaFoldDB" id="A0A2M7D978"/>
<feature type="transmembrane region" description="Helical" evidence="8">
    <location>
        <begin position="174"/>
        <end position="195"/>
    </location>
</feature>
<keyword evidence="7 8" id="KW-0472">Membrane</keyword>
<comment type="caution">
    <text evidence="10">The sequence shown here is derived from an EMBL/GenBank/DDBJ whole genome shotgun (WGS) entry which is preliminary data.</text>
</comment>
<protein>
    <recommendedName>
        <fullName evidence="9">Glycosyltransferase RgtA/B/C/D-like domain-containing protein</fullName>
    </recommendedName>
</protein>
<evidence type="ECO:0000256" key="5">
    <source>
        <dbReference type="ARBA" id="ARBA00022692"/>
    </source>
</evidence>
<evidence type="ECO:0000256" key="7">
    <source>
        <dbReference type="ARBA" id="ARBA00023136"/>
    </source>
</evidence>
<evidence type="ECO:0000256" key="8">
    <source>
        <dbReference type="SAM" id="Phobius"/>
    </source>
</evidence>
<dbReference type="InterPro" id="IPR038731">
    <property type="entry name" value="RgtA/B/C-like"/>
</dbReference>
<feature type="transmembrane region" description="Helical" evidence="8">
    <location>
        <begin position="394"/>
        <end position="413"/>
    </location>
</feature>
<comment type="subcellular location">
    <subcellularLocation>
        <location evidence="1">Cell membrane</location>
        <topology evidence="1">Multi-pass membrane protein</topology>
    </subcellularLocation>
</comment>
<feature type="transmembrane region" description="Helical" evidence="8">
    <location>
        <begin position="319"/>
        <end position="344"/>
    </location>
</feature>
<dbReference type="GO" id="GO:0005886">
    <property type="term" value="C:plasma membrane"/>
    <property type="evidence" value="ECO:0007669"/>
    <property type="project" value="UniProtKB-SubCell"/>
</dbReference>
<dbReference type="PANTHER" id="PTHR33908">
    <property type="entry name" value="MANNOSYLTRANSFERASE YKCB-RELATED"/>
    <property type="match status" value="1"/>
</dbReference>
<feature type="transmembrane region" description="Helical" evidence="8">
    <location>
        <begin position="364"/>
        <end position="382"/>
    </location>
</feature>
<accession>A0A2M7D978</accession>
<feature type="transmembrane region" description="Helical" evidence="8">
    <location>
        <begin position="207"/>
        <end position="240"/>
    </location>
</feature>
<organism evidence="10 11">
    <name type="scientific">Candidatus Nealsonbacteria bacterium CG02_land_8_20_14_3_00_37_10</name>
    <dbReference type="NCBI Taxonomy" id="1974699"/>
    <lineage>
        <taxon>Bacteria</taxon>
        <taxon>Candidatus Nealsoniibacteriota</taxon>
    </lineage>
</organism>
<feature type="domain" description="Glycosyltransferase RgtA/B/C/D-like" evidence="9">
    <location>
        <begin position="126"/>
        <end position="264"/>
    </location>
</feature>
<dbReference type="InterPro" id="IPR050297">
    <property type="entry name" value="LipidA_mod_glycosyltrf_83"/>
</dbReference>
<dbReference type="EMBL" id="PETZ01000039">
    <property type="protein sequence ID" value="PIV45035.1"/>
    <property type="molecule type" value="Genomic_DNA"/>
</dbReference>
<dbReference type="GO" id="GO:0016763">
    <property type="term" value="F:pentosyltransferase activity"/>
    <property type="evidence" value="ECO:0007669"/>
    <property type="project" value="TreeGrafter"/>
</dbReference>
<dbReference type="Pfam" id="PF13231">
    <property type="entry name" value="PMT_2"/>
    <property type="match status" value="1"/>
</dbReference>
<feature type="transmembrane region" description="Helical" evidence="8">
    <location>
        <begin position="12"/>
        <end position="31"/>
    </location>
</feature>
<feature type="transmembrane region" description="Helical" evidence="8">
    <location>
        <begin position="124"/>
        <end position="144"/>
    </location>
</feature>
<dbReference type="PANTHER" id="PTHR33908:SF11">
    <property type="entry name" value="MEMBRANE PROTEIN"/>
    <property type="match status" value="1"/>
</dbReference>
<feature type="transmembrane region" description="Helical" evidence="8">
    <location>
        <begin position="151"/>
        <end position="168"/>
    </location>
</feature>
<evidence type="ECO:0000256" key="3">
    <source>
        <dbReference type="ARBA" id="ARBA00022676"/>
    </source>
</evidence>
<reference evidence="11" key="1">
    <citation type="submission" date="2017-09" db="EMBL/GenBank/DDBJ databases">
        <title>Depth-based differentiation of microbial function through sediment-hosted aquifers and enrichment of novel symbionts in the deep terrestrial subsurface.</title>
        <authorList>
            <person name="Probst A.J."/>
            <person name="Ladd B."/>
            <person name="Jarett J.K."/>
            <person name="Geller-Mcgrath D.E."/>
            <person name="Sieber C.M.K."/>
            <person name="Emerson J.B."/>
            <person name="Anantharaman K."/>
            <person name="Thomas B.C."/>
            <person name="Malmstrom R."/>
            <person name="Stieglmeier M."/>
            <person name="Klingl A."/>
            <person name="Woyke T."/>
            <person name="Ryan C.M."/>
            <person name="Banfield J.F."/>
        </authorList>
    </citation>
    <scope>NUCLEOTIDE SEQUENCE [LARGE SCALE GENOMIC DNA]</scope>
</reference>
<gene>
    <name evidence="10" type="ORF">COS25_02030</name>
</gene>
<dbReference type="Proteomes" id="UP000230864">
    <property type="component" value="Unassembled WGS sequence"/>
</dbReference>